<dbReference type="AlphaFoldDB" id="D8M181"/>
<comment type="subcellular location">
    <subcellularLocation>
        <location evidence="1">Membrane</location>
        <topology evidence="1">Multi-pass membrane protein</topology>
    </subcellularLocation>
</comment>
<dbReference type="PANTHER" id="PTHR21229">
    <property type="entry name" value="LUNG SEVEN TRANSMEMBRANE RECEPTOR"/>
    <property type="match status" value="1"/>
</dbReference>
<evidence type="ECO:0000256" key="3">
    <source>
        <dbReference type="ARBA" id="ARBA00022729"/>
    </source>
</evidence>
<feature type="transmembrane region" description="Helical" evidence="6">
    <location>
        <begin position="189"/>
        <end position="211"/>
    </location>
</feature>
<gene>
    <name evidence="9" type="ORF">GSBLH_T00001926001</name>
</gene>
<dbReference type="InterPro" id="IPR053937">
    <property type="entry name" value="GOST_TM"/>
</dbReference>
<protein>
    <recommendedName>
        <fullName evidence="8">GOST seven transmembrane domain-containing protein</fullName>
    </recommendedName>
</protein>
<dbReference type="GO" id="GO:0016020">
    <property type="term" value="C:membrane"/>
    <property type="evidence" value="ECO:0007669"/>
    <property type="project" value="UniProtKB-SubCell"/>
</dbReference>
<dbReference type="EMBL" id="FN668645">
    <property type="protein sequence ID" value="CBK21820.2"/>
    <property type="molecule type" value="Genomic_DNA"/>
</dbReference>
<sequence length="283" mass="31924">MNYLFFFIVTLLPHFVLSVIIPIKPFDIGNATLIEQSLYVIANHTSPLSLLKKSNNAYIEIDIDMQSKISETDSFAEMEMLIASVEKYNSIGYMEDGKQIICCDSKAYENKRCSNPNKFIINQEPSKDLFYKRFVFTGEKQQARLLFPVPKDNTYFVILGVCDPSVHNTHISGHITAMSSYGHLPGSTFGLLPFMKVMAVFFSVLLCIWIYRCCSYRKELMSVHLLIFVVLITLIADCIGQVWSLSLFNENGVYSQSVTVLSLITSAFTRALSRCIALALVLG</sequence>
<evidence type="ECO:0000313" key="9">
    <source>
        <dbReference type="EMBL" id="CBK21820.2"/>
    </source>
</evidence>
<keyword evidence="5 6" id="KW-0472">Membrane</keyword>
<evidence type="ECO:0000256" key="1">
    <source>
        <dbReference type="ARBA" id="ARBA00004141"/>
    </source>
</evidence>
<keyword evidence="2 6" id="KW-0812">Transmembrane</keyword>
<dbReference type="InParanoid" id="D8M181"/>
<dbReference type="RefSeq" id="XP_012895868.1">
    <property type="nucleotide sequence ID" value="XM_013040414.1"/>
</dbReference>
<evidence type="ECO:0000256" key="6">
    <source>
        <dbReference type="SAM" id="Phobius"/>
    </source>
</evidence>
<evidence type="ECO:0000256" key="7">
    <source>
        <dbReference type="SAM" id="SignalP"/>
    </source>
</evidence>
<dbReference type="InterPro" id="IPR009637">
    <property type="entry name" value="GPR107/GPR108-like"/>
</dbReference>
<dbReference type="GO" id="GO:0005794">
    <property type="term" value="C:Golgi apparatus"/>
    <property type="evidence" value="ECO:0007669"/>
    <property type="project" value="TreeGrafter"/>
</dbReference>
<feature type="transmembrane region" description="Helical" evidence="6">
    <location>
        <begin position="223"/>
        <end position="243"/>
    </location>
</feature>
<feature type="domain" description="GOST seven transmembrane" evidence="8">
    <location>
        <begin position="191"/>
        <end position="283"/>
    </location>
</feature>
<feature type="chain" id="PRO_5003117666" description="GOST seven transmembrane domain-containing protein" evidence="7">
    <location>
        <begin position="19"/>
        <end position="283"/>
    </location>
</feature>
<organism evidence="9">
    <name type="scientific">Blastocystis hominis</name>
    <dbReference type="NCBI Taxonomy" id="12968"/>
    <lineage>
        <taxon>Eukaryota</taxon>
        <taxon>Sar</taxon>
        <taxon>Stramenopiles</taxon>
        <taxon>Bigyra</taxon>
        <taxon>Opalozoa</taxon>
        <taxon>Opalinata</taxon>
        <taxon>Blastocystidae</taxon>
        <taxon>Blastocystis</taxon>
    </lineage>
</organism>
<evidence type="ECO:0000256" key="5">
    <source>
        <dbReference type="ARBA" id="ARBA00023136"/>
    </source>
</evidence>
<dbReference type="PANTHER" id="PTHR21229:SF1">
    <property type="entry name" value="GH17801P"/>
    <property type="match status" value="1"/>
</dbReference>
<dbReference type="Pfam" id="PF06814">
    <property type="entry name" value="GOST_TM"/>
    <property type="match status" value="1"/>
</dbReference>
<name>D8M181_BLAHO</name>
<dbReference type="Proteomes" id="UP000008312">
    <property type="component" value="Unassembled WGS sequence"/>
</dbReference>
<feature type="signal peptide" evidence="7">
    <location>
        <begin position="1"/>
        <end position="18"/>
    </location>
</feature>
<dbReference type="OrthoDB" id="19932at2759"/>
<dbReference type="OMA" id="HITAMSS"/>
<evidence type="ECO:0000256" key="2">
    <source>
        <dbReference type="ARBA" id="ARBA00022692"/>
    </source>
</evidence>
<dbReference type="GeneID" id="24919146"/>
<accession>D8M181</accession>
<feature type="transmembrane region" description="Helical" evidence="6">
    <location>
        <begin position="263"/>
        <end position="282"/>
    </location>
</feature>
<evidence type="ECO:0000256" key="4">
    <source>
        <dbReference type="ARBA" id="ARBA00022989"/>
    </source>
</evidence>
<evidence type="ECO:0000313" key="10">
    <source>
        <dbReference type="Proteomes" id="UP000008312"/>
    </source>
</evidence>
<keyword evidence="10" id="KW-1185">Reference proteome</keyword>
<reference evidence="9" key="1">
    <citation type="submission" date="2010-02" db="EMBL/GenBank/DDBJ databases">
        <title>Sequencing and annotation of the Blastocystis hominis genome.</title>
        <authorList>
            <person name="Wincker P."/>
        </authorList>
    </citation>
    <scope>NUCLEOTIDE SEQUENCE</scope>
    <source>
        <strain evidence="9">Singapore isolate B</strain>
    </source>
</reference>
<evidence type="ECO:0000259" key="8">
    <source>
        <dbReference type="Pfam" id="PF06814"/>
    </source>
</evidence>
<keyword evidence="4 6" id="KW-1133">Transmembrane helix</keyword>
<proteinExistence type="predicted"/>
<keyword evidence="3 7" id="KW-0732">Signal</keyword>